<dbReference type="GO" id="GO:0005741">
    <property type="term" value="C:mitochondrial outer membrane"/>
    <property type="evidence" value="ECO:0007669"/>
    <property type="project" value="UniProtKB-SubCell"/>
</dbReference>
<dbReference type="PROSITE" id="PS51423">
    <property type="entry name" value="MIRO"/>
    <property type="match status" value="1"/>
</dbReference>
<dbReference type="Pfam" id="PF08356">
    <property type="entry name" value="EF_assoc_2"/>
    <property type="match status" value="1"/>
</dbReference>
<dbReference type="AlphaFoldDB" id="A0AAD9P673"/>
<evidence type="ECO:0000256" key="15">
    <source>
        <dbReference type="ARBA" id="ARBA00040475"/>
    </source>
</evidence>
<dbReference type="PANTHER" id="PTHR46819">
    <property type="entry name" value="EF-HAND CALCIUM-BINDING DOMAIN-CONTAINING PROTEIN 7"/>
    <property type="match status" value="1"/>
</dbReference>
<dbReference type="InterPro" id="IPR013567">
    <property type="entry name" value="EF_hand_assoc_2"/>
</dbReference>
<dbReference type="GO" id="GO:0005525">
    <property type="term" value="F:GTP binding"/>
    <property type="evidence" value="ECO:0007669"/>
    <property type="project" value="UniProtKB-KW"/>
</dbReference>
<keyword evidence="20" id="KW-1185">Reference proteome</keyword>
<comment type="subcellular location">
    <subcellularLocation>
        <location evidence="1">Mitochondrion outer membrane</location>
        <topology evidence="1">Single-pass type IV membrane protein</topology>
    </subcellularLocation>
</comment>
<keyword evidence="6" id="KW-0677">Repeat</keyword>
<keyword evidence="14" id="KW-0472">Membrane</keyword>
<evidence type="ECO:0000313" key="19">
    <source>
        <dbReference type="EMBL" id="KAK2188903.1"/>
    </source>
</evidence>
<keyword evidence="8" id="KW-1000">Mitochondrion outer membrane</keyword>
<evidence type="ECO:0000259" key="18">
    <source>
        <dbReference type="PROSITE" id="PS51423"/>
    </source>
</evidence>
<comment type="subunit">
    <text evidence="3">Homodimer.</text>
</comment>
<dbReference type="InterPro" id="IPR013566">
    <property type="entry name" value="EF_hand_assoc_1"/>
</dbReference>
<evidence type="ECO:0000256" key="4">
    <source>
        <dbReference type="ARBA" id="ARBA00022692"/>
    </source>
</evidence>
<evidence type="ECO:0000256" key="8">
    <source>
        <dbReference type="ARBA" id="ARBA00022787"/>
    </source>
</evidence>
<protein>
    <recommendedName>
        <fullName evidence="15">Mitochondrial Rho GTPase 2</fullName>
    </recommendedName>
    <alternativeName>
        <fullName evidence="16">Ras homolog gene family member T2</fullName>
    </alternativeName>
</protein>
<gene>
    <name evidence="19" type="ORF">NP493_120g04043</name>
</gene>
<dbReference type="Gene3D" id="3.40.50.300">
    <property type="entry name" value="P-loop containing nucleotide triphosphate hydrolases"/>
    <property type="match status" value="1"/>
</dbReference>
<keyword evidence="12" id="KW-0496">Mitochondrion</keyword>
<evidence type="ECO:0000256" key="14">
    <source>
        <dbReference type="ARBA" id="ARBA00023136"/>
    </source>
</evidence>
<comment type="similarity">
    <text evidence="2">Belongs to the mitochondrial Rho GTPase family.</text>
</comment>
<dbReference type="SUPFAM" id="SSF47473">
    <property type="entry name" value="EF-hand"/>
    <property type="match status" value="1"/>
</dbReference>
<evidence type="ECO:0000256" key="17">
    <source>
        <dbReference type="ARBA" id="ARBA00093331"/>
    </source>
</evidence>
<dbReference type="GO" id="GO:0003924">
    <property type="term" value="F:GTPase activity"/>
    <property type="evidence" value="ECO:0007669"/>
    <property type="project" value="InterPro"/>
</dbReference>
<dbReference type="InterPro" id="IPR011992">
    <property type="entry name" value="EF-hand-dom_pair"/>
</dbReference>
<dbReference type="Proteomes" id="UP001209878">
    <property type="component" value="Unassembled WGS sequence"/>
</dbReference>
<dbReference type="FunFam" id="3.40.50.300:FF:000553">
    <property type="entry name" value="Mitochondrial Rho GTPase"/>
    <property type="match status" value="1"/>
</dbReference>
<dbReference type="InterPro" id="IPR052266">
    <property type="entry name" value="Miro-EF-hand_domain"/>
</dbReference>
<sequence>MRDVWLQRRCFNVPLQPQALEDVKAVVRKHIPDGVSQDGISLSGFLFIHTLFIQRGRHETTWTVLRKFGYDDNLDLNDYYLWPQLEIPPGCSTELTHQGFHFFITMFEKYDEDADSCLSPTELRNLFSTCPVIPWGPDVNNTIETNEQGWITKEGYLAQWVLTTCLDPQRTAEYLAYLGYMYDHDSQVSALHITRSRKLDLKLKQTTRTVFQCNVIGPKGVGKTLFLQGLLERSLKYVATLSKEHMSKYTCNRLQVYGQDKYLMLHEIDVGLSDSLTSSEMMCDVICLLFDVTNPKTFEFCARSYLKHIAERAVPILIVGCKADQKPVLQDYELQPNQFCRKHRLPPPYYVSVADKLSRDVYFKIASMAAYP</sequence>
<evidence type="ECO:0000256" key="5">
    <source>
        <dbReference type="ARBA" id="ARBA00022723"/>
    </source>
</evidence>
<keyword evidence="4" id="KW-0812">Transmembrane</keyword>
<evidence type="ECO:0000256" key="9">
    <source>
        <dbReference type="ARBA" id="ARBA00022801"/>
    </source>
</evidence>
<dbReference type="GO" id="GO:0046872">
    <property type="term" value="F:metal ion binding"/>
    <property type="evidence" value="ECO:0007669"/>
    <property type="project" value="UniProtKB-KW"/>
</dbReference>
<evidence type="ECO:0000256" key="12">
    <source>
        <dbReference type="ARBA" id="ARBA00023128"/>
    </source>
</evidence>
<evidence type="ECO:0000256" key="13">
    <source>
        <dbReference type="ARBA" id="ARBA00023134"/>
    </source>
</evidence>
<comment type="function">
    <text evidence="17">Atypical mitochondrial nucleoside-triphosphatase (NTPase) involved in mitochondrial trafficking. Probably involved in control of anterograde transport of mitochondria and their subcellular distribution. Can hydrolyze GTP, ATP and UTP.</text>
</comment>
<evidence type="ECO:0000256" key="3">
    <source>
        <dbReference type="ARBA" id="ARBA00011738"/>
    </source>
</evidence>
<keyword evidence="5" id="KW-0479">Metal-binding</keyword>
<keyword evidence="7" id="KW-0547">Nucleotide-binding</keyword>
<evidence type="ECO:0000256" key="6">
    <source>
        <dbReference type="ARBA" id="ARBA00022737"/>
    </source>
</evidence>
<dbReference type="EMBL" id="JAODUO010000119">
    <property type="protein sequence ID" value="KAK2188903.1"/>
    <property type="molecule type" value="Genomic_DNA"/>
</dbReference>
<evidence type="ECO:0000256" key="16">
    <source>
        <dbReference type="ARBA" id="ARBA00042451"/>
    </source>
</evidence>
<keyword evidence="13" id="KW-0342">GTP-binding</keyword>
<proteinExistence type="inferred from homology"/>
<dbReference type="InterPro" id="IPR020860">
    <property type="entry name" value="MIRO_dom"/>
</dbReference>
<dbReference type="FunFam" id="1.10.238.10:FF:000011">
    <property type="entry name" value="Mitochondrial Rho GTPase"/>
    <property type="match status" value="1"/>
</dbReference>
<reference evidence="19" key="1">
    <citation type="journal article" date="2023" name="Mol. Biol. Evol.">
        <title>Third-Generation Sequencing Reveals the Adaptive Role of the Epigenome in Three Deep-Sea Polychaetes.</title>
        <authorList>
            <person name="Perez M."/>
            <person name="Aroh O."/>
            <person name="Sun Y."/>
            <person name="Lan Y."/>
            <person name="Juniper S.K."/>
            <person name="Young C.R."/>
            <person name="Angers B."/>
            <person name="Qian P.Y."/>
        </authorList>
    </citation>
    <scope>NUCLEOTIDE SEQUENCE</scope>
    <source>
        <strain evidence="19">R07B-5</strain>
    </source>
</reference>
<feature type="domain" description="Miro" evidence="18">
    <location>
        <begin position="208"/>
        <end position="371"/>
    </location>
</feature>
<evidence type="ECO:0000256" key="1">
    <source>
        <dbReference type="ARBA" id="ARBA00004200"/>
    </source>
</evidence>
<dbReference type="SUPFAM" id="SSF52540">
    <property type="entry name" value="P-loop containing nucleoside triphosphate hydrolases"/>
    <property type="match status" value="1"/>
</dbReference>
<comment type="caution">
    <text evidence="19">The sequence shown here is derived from an EMBL/GenBank/DDBJ whole genome shotgun (WGS) entry which is preliminary data.</text>
</comment>
<dbReference type="PANTHER" id="PTHR46819:SF1">
    <property type="entry name" value="EF-HAND CALCIUM-BINDING DOMAIN-CONTAINING PROTEIN 7"/>
    <property type="match status" value="1"/>
</dbReference>
<evidence type="ECO:0000256" key="11">
    <source>
        <dbReference type="ARBA" id="ARBA00022989"/>
    </source>
</evidence>
<keyword evidence="11" id="KW-1133">Transmembrane helix</keyword>
<evidence type="ECO:0000256" key="7">
    <source>
        <dbReference type="ARBA" id="ARBA00022741"/>
    </source>
</evidence>
<keyword evidence="9" id="KW-0378">Hydrolase</keyword>
<keyword evidence="10" id="KW-0106">Calcium</keyword>
<dbReference type="InterPro" id="IPR027417">
    <property type="entry name" value="P-loop_NTPase"/>
</dbReference>
<name>A0AAD9P673_RIDPI</name>
<evidence type="ECO:0000256" key="10">
    <source>
        <dbReference type="ARBA" id="ARBA00022837"/>
    </source>
</evidence>
<evidence type="ECO:0000256" key="2">
    <source>
        <dbReference type="ARBA" id="ARBA00007981"/>
    </source>
</evidence>
<dbReference type="Pfam" id="PF08355">
    <property type="entry name" value="EF_assoc_1"/>
    <property type="match status" value="1"/>
</dbReference>
<evidence type="ECO:0000313" key="20">
    <source>
        <dbReference type="Proteomes" id="UP001209878"/>
    </source>
</evidence>
<organism evidence="19 20">
    <name type="scientific">Ridgeia piscesae</name>
    <name type="common">Tubeworm</name>
    <dbReference type="NCBI Taxonomy" id="27915"/>
    <lineage>
        <taxon>Eukaryota</taxon>
        <taxon>Metazoa</taxon>
        <taxon>Spiralia</taxon>
        <taxon>Lophotrochozoa</taxon>
        <taxon>Annelida</taxon>
        <taxon>Polychaeta</taxon>
        <taxon>Sedentaria</taxon>
        <taxon>Canalipalpata</taxon>
        <taxon>Sabellida</taxon>
        <taxon>Siboglinidae</taxon>
        <taxon>Ridgeia</taxon>
    </lineage>
</organism>
<dbReference type="Gene3D" id="1.10.238.10">
    <property type="entry name" value="EF-hand"/>
    <property type="match status" value="2"/>
</dbReference>
<accession>A0AAD9P673</accession>
<dbReference type="FunFam" id="1.10.238.10:FF:000021">
    <property type="entry name" value="Mitochondrial Rho GTPase"/>
    <property type="match status" value="1"/>
</dbReference>